<keyword evidence="4 8" id="KW-0812">Transmembrane</keyword>
<dbReference type="SUPFAM" id="SSF161111">
    <property type="entry name" value="Cation efflux protein transmembrane domain-like"/>
    <property type="match status" value="1"/>
</dbReference>
<dbReference type="GO" id="GO:0010486">
    <property type="term" value="F:manganese:proton antiporter activity"/>
    <property type="evidence" value="ECO:0007669"/>
    <property type="project" value="TreeGrafter"/>
</dbReference>
<evidence type="ECO:0000259" key="9">
    <source>
        <dbReference type="Pfam" id="PF01545"/>
    </source>
</evidence>
<evidence type="ECO:0000313" key="11">
    <source>
        <dbReference type="EMBL" id="KAK3028808.1"/>
    </source>
</evidence>
<keyword evidence="5 8" id="KW-1133">Transmembrane helix</keyword>
<keyword evidence="12" id="KW-1185">Reference proteome</keyword>
<feature type="transmembrane region" description="Helical" evidence="8">
    <location>
        <begin position="135"/>
        <end position="157"/>
    </location>
</feature>
<dbReference type="GO" id="GO:0016020">
    <property type="term" value="C:membrane"/>
    <property type="evidence" value="ECO:0007669"/>
    <property type="project" value="InterPro"/>
</dbReference>
<dbReference type="InterPro" id="IPR050291">
    <property type="entry name" value="CDF_Transporter"/>
</dbReference>
<feature type="transmembrane region" description="Helical" evidence="8">
    <location>
        <begin position="218"/>
        <end position="241"/>
    </location>
</feature>
<evidence type="ECO:0000256" key="8">
    <source>
        <dbReference type="SAM" id="Phobius"/>
    </source>
</evidence>
<dbReference type="Proteomes" id="UP001188597">
    <property type="component" value="Unassembled WGS sequence"/>
</dbReference>
<evidence type="ECO:0000256" key="2">
    <source>
        <dbReference type="ARBA" id="ARBA00008873"/>
    </source>
</evidence>
<evidence type="ECO:0000256" key="6">
    <source>
        <dbReference type="ARBA" id="ARBA00023065"/>
    </source>
</evidence>
<feature type="transmembrane region" description="Helical" evidence="8">
    <location>
        <begin position="178"/>
        <end position="196"/>
    </location>
</feature>
<keyword evidence="6" id="KW-0406">Ion transport</keyword>
<dbReference type="FunFam" id="1.20.1510.10:FF:000003">
    <property type="entry name" value="Metal tolerance protein 11"/>
    <property type="match status" value="1"/>
</dbReference>
<dbReference type="PANTHER" id="PTHR43840">
    <property type="entry name" value="MITOCHONDRIAL METAL TRANSPORTER 1-RELATED"/>
    <property type="match status" value="1"/>
</dbReference>
<dbReference type="GO" id="GO:0012505">
    <property type="term" value="C:endomembrane system"/>
    <property type="evidence" value="ECO:0007669"/>
    <property type="project" value="UniProtKB-SubCell"/>
</dbReference>
<dbReference type="Pfam" id="PF16916">
    <property type="entry name" value="ZT_dimer"/>
    <property type="match status" value="1"/>
</dbReference>
<organism evidence="11 12">
    <name type="scientific">Escallonia herrerae</name>
    <dbReference type="NCBI Taxonomy" id="1293975"/>
    <lineage>
        <taxon>Eukaryota</taxon>
        <taxon>Viridiplantae</taxon>
        <taxon>Streptophyta</taxon>
        <taxon>Embryophyta</taxon>
        <taxon>Tracheophyta</taxon>
        <taxon>Spermatophyta</taxon>
        <taxon>Magnoliopsida</taxon>
        <taxon>eudicotyledons</taxon>
        <taxon>Gunneridae</taxon>
        <taxon>Pentapetalae</taxon>
        <taxon>asterids</taxon>
        <taxon>campanulids</taxon>
        <taxon>Escalloniales</taxon>
        <taxon>Escalloniaceae</taxon>
        <taxon>Escallonia</taxon>
    </lineage>
</organism>
<dbReference type="InterPro" id="IPR058533">
    <property type="entry name" value="Cation_efflux_TM"/>
</dbReference>
<sequence>MLESVTLDGGDHDGSEEHLLLAGTAACDGSWRLNFHGFQLSTEHKEKPPRGLYDCLGVLGPEDTVAEYYQQQVEMLEGFNEMDALAVRGFIPGMSKEERESLARSETTAIRISNVANMVLFAAKVYASIRSGSLAIIASTLDSLLDLLSGFILWFTAFSMQSRNPYQYPIGKKRMQPLGILVFASVMATLGLQIILESMRTLISDDDVFSLTKEQERWVVGIMLSVTMVKLLLCVYCRSFTNEIVKAYAQDHFFDVITNIIGLIAALLANYTKEWMDPVGAIILALYTIRTWSLTVLENVNSLVGKSAAPEYLQKLTYLCWNHHKAIRHIDTVRAYTFGSHYFVEVDIVLPADMPLQEAHDIGESLQEKLELLPEIERAFVHLDYEYSHKPEHAQAHH</sequence>
<gene>
    <name evidence="11" type="ORF">RJ639_038635</name>
</gene>
<evidence type="ECO:0000256" key="1">
    <source>
        <dbReference type="ARBA" id="ARBA00004127"/>
    </source>
</evidence>
<comment type="caution">
    <text evidence="11">The sequence shown here is derived from an EMBL/GenBank/DDBJ whole genome shotgun (WGS) entry which is preliminary data.</text>
</comment>
<dbReference type="FunFam" id="3.30.70.1350:FF:000001">
    <property type="entry name" value="Metal tolerance protein 11"/>
    <property type="match status" value="1"/>
</dbReference>
<comment type="subcellular location">
    <subcellularLocation>
        <location evidence="1">Endomembrane system</location>
        <topology evidence="1">Multi-pass membrane protein</topology>
    </subcellularLocation>
</comment>
<reference evidence="11" key="1">
    <citation type="submission" date="2022-12" db="EMBL/GenBank/DDBJ databases">
        <title>Draft genome assemblies for two species of Escallonia (Escalloniales).</title>
        <authorList>
            <person name="Chanderbali A."/>
            <person name="Dervinis C."/>
            <person name="Anghel I."/>
            <person name="Soltis D."/>
            <person name="Soltis P."/>
            <person name="Zapata F."/>
        </authorList>
    </citation>
    <scope>NUCLEOTIDE SEQUENCE</scope>
    <source>
        <strain evidence="11">UCBG64.0493</strain>
        <tissue evidence="11">Leaf</tissue>
    </source>
</reference>
<feature type="domain" description="Cation efflux protein transmembrane" evidence="9">
    <location>
        <begin position="112"/>
        <end position="304"/>
    </location>
</feature>
<evidence type="ECO:0000256" key="5">
    <source>
        <dbReference type="ARBA" id="ARBA00022989"/>
    </source>
</evidence>
<evidence type="ECO:0000259" key="10">
    <source>
        <dbReference type="Pfam" id="PF16916"/>
    </source>
</evidence>
<comment type="similarity">
    <text evidence="2">Belongs to the cation diffusion facilitator (CDF) transporter (TC 2.A.4) family. SLC30A subfamily.</text>
</comment>
<dbReference type="Gene3D" id="3.30.70.1350">
    <property type="entry name" value="Cation efflux protein, cytoplasmic domain"/>
    <property type="match status" value="1"/>
</dbReference>
<evidence type="ECO:0000256" key="7">
    <source>
        <dbReference type="ARBA" id="ARBA00023136"/>
    </source>
</evidence>
<dbReference type="EMBL" id="JAVXUP010000402">
    <property type="protein sequence ID" value="KAK3028808.1"/>
    <property type="molecule type" value="Genomic_DNA"/>
</dbReference>
<name>A0AA88WPS7_9ASTE</name>
<dbReference type="NCBIfam" id="TIGR01297">
    <property type="entry name" value="CDF"/>
    <property type="match status" value="1"/>
</dbReference>
<evidence type="ECO:0008006" key="13">
    <source>
        <dbReference type="Google" id="ProtNLM"/>
    </source>
</evidence>
<dbReference type="Pfam" id="PF01545">
    <property type="entry name" value="Cation_efflux"/>
    <property type="match status" value="1"/>
</dbReference>
<evidence type="ECO:0000256" key="3">
    <source>
        <dbReference type="ARBA" id="ARBA00022448"/>
    </source>
</evidence>
<proteinExistence type="inferred from homology"/>
<keyword evidence="7 8" id="KW-0472">Membrane</keyword>
<dbReference type="InterPro" id="IPR027470">
    <property type="entry name" value="Cation_efflux_CTD"/>
</dbReference>
<evidence type="ECO:0000256" key="4">
    <source>
        <dbReference type="ARBA" id="ARBA00022692"/>
    </source>
</evidence>
<feature type="domain" description="Cation efflux protein cytoplasmic" evidence="10">
    <location>
        <begin position="323"/>
        <end position="384"/>
    </location>
</feature>
<evidence type="ECO:0000313" key="12">
    <source>
        <dbReference type="Proteomes" id="UP001188597"/>
    </source>
</evidence>
<dbReference type="InterPro" id="IPR002524">
    <property type="entry name" value="Cation_efflux"/>
</dbReference>
<dbReference type="PANTHER" id="PTHR43840:SF5">
    <property type="entry name" value="METAL TOLERANCE PROTEIN 11"/>
    <property type="match status" value="1"/>
</dbReference>
<dbReference type="AlphaFoldDB" id="A0AA88WPS7"/>
<keyword evidence="3" id="KW-0813">Transport</keyword>
<accession>A0AA88WPS7</accession>
<dbReference type="SUPFAM" id="SSF160240">
    <property type="entry name" value="Cation efflux protein cytoplasmic domain-like"/>
    <property type="match status" value="1"/>
</dbReference>
<dbReference type="InterPro" id="IPR036837">
    <property type="entry name" value="Cation_efflux_CTD_sf"/>
</dbReference>
<protein>
    <recommendedName>
        <fullName evidence="13">Cation efflux protein cytoplasmic domain-containing protein</fullName>
    </recommendedName>
</protein>
<dbReference type="Gene3D" id="1.20.1510.10">
    <property type="entry name" value="Cation efflux protein transmembrane domain"/>
    <property type="match status" value="1"/>
</dbReference>
<feature type="transmembrane region" description="Helical" evidence="8">
    <location>
        <begin position="253"/>
        <end position="272"/>
    </location>
</feature>
<dbReference type="InterPro" id="IPR027469">
    <property type="entry name" value="Cation_efflux_TMD_sf"/>
</dbReference>